<keyword evidence="2" id="KW-1185">Reference proteome</keyword>
<evidence type="ECO:0000313" key="2">
    <source>
        <dbReference type="Proteomes" id="UP001642360"/>
    </source>
</evidence>
<comment type="caution">
    <text evidence="1">The sequence shown here is derived from an EMBL/GenBank/DDBJ whole genome shotgun (WGS) entry which is preliminary data.</text>
</comment>
<reference evidence="1 2" key="1">
    <citation type="submission" date="2024-02" db="EMBL/GenBank/DDBJ databases">
        <authorList>
            <person name="Vignale AGUSTIN F."/>
            <person name="Sosa J E."/>
            <person name="Modenutti C."/>
        </authorList>
    </citation>
    <scope>NUCLEOTIDE SEQUENCE [LARGE SCALE GENOMIC DNA]</scope>
</reference>
<protein>
    <submittedName>
        <fullName evidence="1">Uncharacterized protein</fullName>
    </submittedName>
</protein>
<organism evidence="1 2">
    <name type="scientific">Ilex paraguariensis</name>
    <name type="common">yerba mate</name>
    <dbReference type="NCBI Taxonomy" id="185542"/>
    <lineage>
        <taxon>Eukaryota</taxon>
        <taxon>Viridiplantae</taxon>
        <taxon>Streptophyta</taxon>
        <taxon>Embryophyta</taxon>
        <taxon>Tracheophyta</taxon>
        <taxon>Spermatophyta</taxon>
        <taxon>Magnoliopsida</taxon>
        <taxon>eudicotyledons</taxon>
        <taxon>Gunneridae</taxon>
        <taxon>Pentapetalae</taxon>
        <taxon>asterids</taxon>
        <taxon>campanulids</taxon>
        <taxon>Aquifoliales</taxon>
        <taxon>Aquifoliaceae</taxon>
        <taxon>Ilex</taxon>
    </lineage>
</organism>
<sequence length="114" mass="12890">MGFLVLWRENGSESYPSMAELLRFFTVKCSPSNGFFYISKHANAPLLIVGVPTSQKTWKEYFFVSGGSWQVNSNDATDVFHVPALWGIASNLSEYPKPMYLVFSFPVNKLPLPF</sequence>
<dbReference type="Proteomes" id="UP001642360">
    <property type="component" value="Unassembled WGS sequence"/>
</dbReference>
<dbReference type="AlphaFoldDB" id="A0ABC8QSB5"/>
<evidence type="ECO:0000313" key="1">
    <source>
        <dbReference type="EMBL" id="CAK9133228.1"/>
    </source>
</evidence>
<proteinExistence type="predicted"/>
<name>A0ABC8QSB5_9AQUA</name>
<accession>A0ABC8QSB5</accession>
<dbReference type="EMBL" id="CAUOFW020000001">
    <property type="protein sequence ID" value="CAK9133228.1"/>
    <property type="molecule type" value="Genomic_DNA"/>
</dbReference>
<gene>
    <name evidence="1" type="ORF">ILEXP_LOCUS102</name>
</gene>